<dbReference type="GO" id="GO:0004553">
    <property type="term" value="F:hydrolase activity, hydrolyzing O-glycosyl compounds"/>
    <property type="evidence" value="ECO:0007669"/>
    <property type="project" value="InterPro"/>
</dbReference>
<evidence type="ECO:0000313" key="7">
    <source>
        <dbReference type="Proteomes" id="UP000249417"/>
    </source>
</evidence>
<gene>
    <name evidence="6" type="ORF">DI551_06865</name>
</gene>
<dbReference type="InterPro" id="IPR001547">
    <property type="entry name" value="Glyco_hydro_5"/>
</dbReference>
<name>A0A2W5MXU1_9BACT</name>
<sequence>MKNLVFILFSWTLFAGFHLPAHAQDALPHSLPRLKVVGNHFETVEGKTVTLRGVSLCSLEWNNALKQIRDLTTGPDNWNVNVIRLPVQSIEWRRVGKDAYVKHYLDPAVKACKDSGVYCIIDWHVIHDWKEKESVDQLKEFWETVAPRYAAEKHILYEFFNEPTTPKDRTMENWLAWRDEAQKWVDQIRKDAPLSIILVANPHWDQMPGFAAEKPFRGSGLAYVLHVYPIWKEPLWDDLFGKAAESVPIFITEWGWSDEKDAWWGLKGNQKDFGDPLRAYIDKRPGISWTAWSYDDRCGPSMLGKDKDMGAFVKQWLKEANP</sequence>
<keyword evidence="4" id="KW-0732">Signal</keyword>
<dbReference type="PANTHER" id="PTHR34142">
    <property type="entry name" value="ENDO-BETA-1,4-GLUCANASE A"/>
    <property type="match status" value="1"/>
</dbReference>
<dbReference type="EMBL" id="QFQB01000043">
    <property type="protein sequence ID" value="PZQ45624.1"/>
    <property type="molecule type" value="Genomic_DNA"/>
</dbReference>
<evidence type="ECO:0000256" key="3">
    <source>
        <dbReference type="RuleBase" id="RU361153"/>
    </source>
</evidence>
<accession>A0A2W5MXU1</accession>
<feature type="domain" description="Glycoside hydrolase family 5" evidence="5">
    <location>
        <begin position="45"/>
        <end position="295"/>
    </location>
</feature>
<dbReference type="PANTHER" id="PTHR34142:SF1">
    <property type="entry name" value="GLYCOSIDE HYDROLASE FAMILY 5 DOMAIN-CONTAINING PROTEIN"/>
    <property type="match status" value="1"/>
</dbReference>
<dbReference type="Gene3D" id="3.20.20.80">
    <property type="entry name" value="Glycosidases"/>
    <property type="match status" value="1"/>
</dbReference>
<protein>
    <recommendedName>
        <fullName evidence="5">Glycoside hydrolase family 5 domain-containing protein</fullName>
    </recommendedName>
</protein>
<proteinExistence type="inferred from homology"/>
<feature type="signal peptide" evidence="4">
    <location>
        <begin position="1"/>
        <end position="23"/>
    </location>
</feature>
<reference evidence="6 7" key="1">
    <citation type="submission" date="2017-08" db="EMBL/GenBank/DDBJ databases">
        <title>Infants hospitalized years apart are colonized by the same room-sourced microbial strains.</title>
        <authorList>
            <person name="Brooks B."/>
            <person name="Olm M.R."/>
            <person name="Firek B.A."/>
            <person name="Baker R."/>
            <person name="Thomas B.C."/>
            <person name="Morowitz M.J."/>
            <person name="Banfield J.F."/>
        </authorList>
    </citation>
    <scope>NUCLEOTIDE SEQUENCE [LARGE SCALE GENOMIC DNA]</scope>
    <source>
        <strain evidence="6">S2_005_002_R2_29</strain>
    </source>
</reference>
<dbReference type="InterPro" id="IPR017853">
    <property type="entry name" value="GH"/>
</dbReference>
<keyword evidence="2 3" id="KW-0326">Glycosidase</keyword>
<comment type="caution">
    <text evidence="6">The sequence shown here is derived from an EMBL/GenBank/DDBJ whole genome shotgun (WGS) entry which is preliminary data.</text>
</comment>
<dbReference type="Proteomes" id="UP000249417">
    <property type="component" value="Unassembled WGS sequence"/>
</dbReference>
<dbReference type="GO" id="GO:0000272">
    <property type="term" value="P:polysaccharide catabolic process"/>
    <property type="evidence" value="ECO:0007669"/>
    <property type="project" value="InterPro"/>
</dbReference>
<evidence type="ECO:0000259" key="5">
    <source>
        <dbReference type="Pfam" id="PF00150"/>
    </source>
</evidence>
<feature type="chain" id="PRO_5015925975" description="Glycoside hydrolase family 5 domain-containing protein" evidence="4">
    <location>
        <begin position="24"/>
        <end position="322"/>
    </location>
</feature>
<evidence type="ECO:0000256" key="4">
    <source>
        <dbReference type="SAM" id="SignalP"/>
    </source>
</evidence>
<organism evidence="6 7">
    <name type="scientific">Micavibrio aeruginosavorus</name>
    <dbReference type="NCBI Taxonomy" id="349221"/>
    <lineage>
        <taxon>Bacteria</taxon>
        <taxon>Pseudomonadati</taxon>
        <taxon>Bdellovibrionota</taxon>
        <taxon>Bdellovibrionia</taxon>
        <taxon>Bdellovibrionales</taxon>
        <taxon>Pseudobdellovibrionaceae</taxon>
        <taxon>Micavibrio</taxon>
    </lineage>
</organism>
<comment type="similarity">
    <text evidence="3">Belongs to the glycosyl hydrolase 5 (cellulase A) family.</text>
</comment>
<evidence type="ECO:0000256" key="1">
    <source>
        <dbReference type="ARBA" id="ARBA00022801"/>
    </source>
</evidence>
<dbReference type="AlphaFoldDB" id="A0A2W5MXU1"/>
<dbReference type="SUPFAM" id="SSF51445">
    <property type="entry name" value="(Trans)glycosidases"/>
    <property type="match status" value="1"/>
</dbReference>
<evidence type="ECO:0000256" key="2">
    <source>
        <dbReference type="ARBA" id="ARBA00023295"/>
    </source>
</evidence>
<evidence type="ECO:0000313" key="6">
    <source>
        <dbReference type="EMBL" id="PZQ45624.1"/>
    </source>
</evidence>
<dbReference type="Pfam" id="PF00150">
    <property type="entry name" value="Cellulase"/>
    <property type="match status" value="1"/>
</dbReference>
<keyword evidence="1 3" id="KW-0378">Hydrolase</keyword>